<dbReference type="Gene3D" id="2.40.50.140">
    <property type="entry name" value="Nucleic acid-binding proteins"/>
    <property type="match status" value="1"/>
</dbReference>
<evidence type="ECO:0000256" key="1">
    <source>
        <dbReference type="SAM" id="MobiDB-lite"/>
    </source>
</evidence>
<evidence type="ECO:0000313" key="2">
    <source>
        <dbReference type="EMBL" id="PXX92341.1"/>
    </source>
</evidence>
<accession>A0A2V3ZMY3</accession>
<proteinExistence type="predicted"/>
<name>A0A2V3ZMY3_9GAMM</name>
<evidence type="ECO:0008006" key="4">
    <source>
        <dbReference type="Google" id="ProtNLM"/>
    </source>
</evidence>
<dbReference type="Proteomes" id="UP000253987">
    <property type="component" value="Unassembled WGS sequence"/>
</dbReference>
<reference evidence="3" key="1">
    <citation type="submission" date="2018-05" db="EMBL/GenBank/DDBJ databases">
        <authorList>
            <person name="Lu D."/>
        </authorList>
    </citation>
    <scope>NUCLEOTIDE SEQUENCE [LARGE SCALE GENOMIC DNA]</scope>
    <source>
        <strain evidence="3">F01</strain>
    </source>
</reference>
<dbReference type="RefSeq" id="WP_114611895.1">
    <property type="nucleotide sequence ID" value="NZ_QFWX01000002.1"/>
</dbReference>
<organism evidence="2 3">
    <name type="scientific">Marinobacter vulgaris</name>
    <dbReference type="NCBI Taxonomy" id="1928331"/>
    <lineage>
        <taxon>Bacteria</taxon>
        <taxon>Pseudomonadati</taxon>
        <taxon>Pseudomonadota</taxon>
        <taxon>Gammaproteobacteria</taxon>
        <taxon>Pseudomonadales</taxon>
        <taxon>Marinobacteraceae</taxon>
        <taxon>Marinobacter</taxon>
    </lineage>
</organism>
<gene>
    <name evidence="2" type="ORF">DIT71_03840</name>
</gene>
<reference evidence="2 3" key="2">
    <citation type="submission" date="2018-06" db="EMBL/GenBank/DDBJ databases">
        <title>Marinobactersediminissp. nov, a moderately halophilic bacterium isolated from marine solar saltern.</title>
        <authorList>
            <person name="Zhang Y."/>
        </authorList>
    </citation>
    <scope>NUCLEOTIDE SEQUENCE [LARGE SCALE GENOMIC DNA]</scope>
    <source>
        <strain evidence="2 3">F01</strain>
    </source>
</reference>
<feature type="region of interest" description="Disordered" evidence="1">
    <location>
        <begin position="40"/>
        <end position="84"/>
    </location>
</feature>
<dbReference type="EMBL" id="QFWX01000002">
    <property type="protein sequence ID" value="PXX92341.1"/>
    <property type="molecule type" value="Genomic_DNA"/>
</dbReference>
<sequence>MNDTASDWNEEFMKGKVLHFDPDTKAGLIKDHRGAEFPFSDDQVISSEDVQTGDEVNFRPKGSKKGPFASQIVPLTSGHKSATG</sequence>
<comment type="caution">
    <text evidence="2">The sequence shown here is derived from an EMBL/GenBank/DDBJ whole genome shotgun (WGS) entry which is preliminary data.</text>
</comment>
<evidence type="ECO:0000313" key="3">
    <source>
        <dbReference type="Proteomes" id="UP000253987"/>
    </source>
</evidence>
<dbReference type="InterPro" id="IPR012340">
    <property type="entry name" value="NA-bd_OB-fold"/>
</dbReference>
<keyword evidence="3" id="KW-1185">Reference proteome</keyword>
<protein>
    <recommendedName>
        <fullName evidence="4">Cold-shock protein</fullName>
    </recommendedName>
</protein>
<dbReference type="AlphaFoldDB" id="A0A2V3ZMY3"/>